<proteinExistence type="predicted"/>
<dbReference type="Gene3D" id="1.10.10.60">
    <property type="entry name" value="Homeodomain-like"/>
    <property type="match status" value="1"/>
</dbReference>
<dbReference type="PROSITE" id="PS01124">
    <property type="entry name" value="HTH_ARAC_FAMILY_2"/>
    <property type="match status" value="1"/>
</dbReference>
<sequence length="290" mass="33326">MKATVEIGNPKFNTDLKLKGFKVYPLDHPRTGLTTFGRRHFYKIVLSIGKARVNYANRTIDMDGVYLFFVNPHVPYAVEMLGERQTGYGCSFTESFIKPLERSESWLKSSFFNVSGTPAFRLNEAQQATIAGIFERMIAEKSSSYLYKDELMRTYIQLLIHEALRMGPAEHVSQFNSASLRITTSFLELLERQFPVENHYSPLMLKTVGDYADRLSVHVNYLNRSVREVTGQSTTAHIGRRVTAEAITMLQHTDWPTAHIAYALGFEYPNYFNKFFKKMTGKVPKAYRSR</sequence>
<evidence type="ECO:0000256" key="1">
    <source>
        <dbReference type="ARBA" id="ARBA00023015"/>
    </source>
</evidence>
<dbReference type="InterPro" id="IPR018060">
    <property type="entry name" value="HTH_AraC"/>
</dbReference>
<evidence type="ECO:0000256" key="2">
    <source>
        <dbReference type="ARBA" id="ARBA00023125"/>
    </source>
</evidence>
<gene>
    <name evidence="5" type="ORF">Q0590_30785</name>
</gene>
<dbReference type="InterPro" id="IPR009057">
    <property type="entry name" value="Homeodomain-like_sf"/>
</dbReference>
<dbReference type="RefSeq" id="WP_302041501.1">
    <property type="nucleotide sequence ID" value="NZ_JAUKPO010000035.1"/>
</dbReference>
<dbReference type="PANTHER" id="PTHR43280:SF32">
    <property type="entry name" value="TRANSCRIPTIONAL REGULATORY PROTEIN"/>
    <property type="match status" value="1"/>
</dbReference>
<keyword evidence="2" id="KW-0238">DNA-binding</keyword>
<evidence type="ECO:0000259" key="4">
    <source>
        <dbReference type="PROSITE" id="PS01124"/>
    </source>
</evidence>
<comment type="caution">
    <text evidence="5">The sequence shown here is derived from an EMBL/GenBank/DDBJ whole genome shotgun (WGS) entry which is preliminary data.</text>
</comment>
<feature type="domain" description="HTH araC/xylS-type" evidence="4">
    <location>
        <begin position="184"/>
        <end position="290"/>
    </location>
</feature>
<evidence type="ECO:0000313" key="5">
    <source>
        <dbReference type="EMBL" id="MDO1450700.1"/>
    </source>
</evidence>
<dbReference type="SMART" id="SM00342">
    <property type="entry name" value="HTH_ARAC"/>
    <property type="match status" value="1"/>
</dbReference>
<evidence type="ECO:0000313" key="6">
    <source>
        <dbReference type="Proteomes" id="UP001168528"/>
    </source>
</evidence>
<keyword evidence="3" id="KW-0804">Transcription</keyword>
<evidence type="ECO:0000256" key="3">
    <source>
        <dbReference type="ARBA" id="ARBA00023163"/>
    </source>
</evidence>
<reference evidence="5" key="1">
    <citation type="submission" date="2023-07" db="EMBL/GenBank/DDBJ databases">
        <title>The genome sequence of Rhodocytophaga aerolata KACC 12507.</title>
        <authorList>
            <person name="Zhang X."/>
        </authorList>
    </citation>
    <scope>NUCLEOTIDE SEQUENCE</scope>
    <source>
        <strain evidence="5">KACC 12507</strain>
    </source>
</reference>
<dbReference type="SUPFAM" id="SSF46689">
    <property type="entry name" value="Homeodomain-like"/>
    <property type="match status" value="1"/>
</dbReference>
<dbReference type="EMBL" id="JAUKPO010000035">
    <property type="protein sequence ID" value="MDO1450700.1"/>
    <property type="molecule type" value="Genomic_DNA"/>
</dbReference>
<dbReference type="Pfam" id="PF12833">
    <property type="entry name" value="HTH_18"/>
    <property type="match status" value="1"/>
</dbReference>
<name>A0ABT8RIR9_9BACT</name>
<keyword evidence="1" id="KW-0805">Transcription regulation</keyword>
<keyword evidence="6" id="KW-1185">Reference proteome</keyword>
<dbReference type="Proteomes" id="UP001168528">
    <property type="component" value="Unassembled WGS sequence"/>
</dbReference>
<organism evidence="5 6">
    <name type="scientific">Rhodocytophaga aerolata</name>
    <dbReference type="NCBI Taxonomy" id="455078"/>
    <lineage>
        <taxon>Bacteria</taxon>
        <taxon>Pseudomonadati</taxon>
        <taxon>Bacteroidota</taxon>
        <taxon>Cytophagia</taxon>
        <taxon>Cytophagales</taxon>
        <taxon>Rhodocytophagaceae</taxon>
        <taxon>Rhodocytophaga</taxon>
    </lineage>
</organism>
<accession>A0ABT8RIR9</accession>
<dbReference type="PANTHER" id="PTHR43280">
    <property type="entry name" value="ARAC-FAMILY TRANSCRIPTIONAL REGULATOR"/>
    <property type="match status" value="1"/>
</dbReference>
<protein>
    <submittedName>
        <fullName evidence="5">Helix-turn-helix domain-containing protein</fullName>
    </submittedName>
</protein>